<keyword evidence="2" id="KW-0812">Transmembrane</keyword>
<evidence type="ECO:0000259" key="6">
    <source>
        <dbReference type="Pfam" id="PF06803"/>
    </source>
</evidence>
<keyword evidence="8" id="KW-1185">Reference proteome</keyword>
<evidence type="ECO:0000256" key="4">
    <source>
        <dbReference type="ARBA" id="ARBA00023136"/>
    </source>
</evidence>
<feature type="domain" description="DUF1232" evidence="6">
    <location>
        <begin position="56"/>
        <end position="92"/>
    </location>
</feature>
<organism evidence="7 8">
    <name type="scientific">Pseudokineococcus lusitanus</name>
    <dbReference type="NCBI Taxonomy" id="763993"/>
    <lineage>
        <taxon>Bacteria</taxon>
        <taxon>Bacillati</taxon>
        <taxon>Actinomycetota</taxon>
        <taxon>Actinomycetes</taxon>
        <taxon>Kineosporiales</taxon>
        <taxon>Kineosporiaceae</taxon>
        <taxon>Pseudokineococcus</taxon>
    </lineage>
</organism>
<dbReference type="GO" id="GO:0012505">
    <property type="term" value="C:endomembrane system"/>
    <property type="evidence" value="ECO:0007669"/>
    <property type="project" value="UniProtKB-SubCell"/>
</dbReference>
<dbReference type="InterPro" id="IPR010652">
    <property type="entry name" value="DUF1232"/>
</dbReference>
<dbReference type="Proteomes" id="UP000276232">
    <property type="component" value="Unassembled WGS sequence"/>
</dbReference>
<evidence type="ECO:0000256" key="2">
    <source>
        <dbReference type="ARBA" id="ARBA00022692"/>
    </source>
</evidence>
<evidence type="ECO:0000256" key="3">
    <source>
        <dbReference type="ARBA" id="ARBA00022989"/>
    </source>
</evidence>
<feature type="region of interest" description="Disordered" evidence="5">
    <location>
        <begin position="109"/>
        <end position="140"/>
    </location>
</feature>
<keyword evidence="3" id="KW-1133">Transmembrane helix</keyword>
<dbReference type="EMBL" id="RJKN01000011">
    <property type="protein sequence ID" value="ROP26641.1"/>
    <property type="molecule type" value="Genomic_DNA"/>
</dbReference>
<evidence type="ECO:0000313" key="7">
    <source>
        <dbReference type="EMBL" id="ROP26641.1"/>
    </source>
</evidence>
<protein>
    <submittedName>
        <fullName evidence="7">Uncharacterized membrane protein YkvA (DUF1232 family)</fullName>
    </submittedName>
</protein>
<proteinExistence type="predicted"/>
<dbReference type="Pfam" id="PF06803">
    <property type="entry name" value="DUF1232"/>
    <property type="match status" value="1"/>
</dbReference>
<evidence type="ECO:0000313" key="8">
    <source>
        <dbReference type="Proteomes" id="UP000276232"/>
    </source>
</evidence>
<dbReference type="InParanoid" id="A0A3N1G8S2"/>
<sequence length="140" mass="14629">MSARTHHRGAWRALAAALMGARRAGDPGLREQLTALPRLVTAVVRGRYTGTTTSRLALMALAVGYVVSPVDLVPEAVFLLAGLVDDALVLTWLAGAVVDETTAFLRWEKAGRPAADGPEGAGTDRAAEPGRETVQGSVVV</sequence>
<dbReference type="RefSeq" id="WP_199720353.1">
    <property type="nucleotide sequence ID" value="NZ_RJKN01000011.1"/>
</dbReference>
<name>A0A3N1G8S2_9ACTN</name>
<accession>A0A3N1G8S2</accession>
<reference evidence="7 8" key="1">
    <citation type="journal article" date="2015" name="Stand. Genomic Sci.">
        <title>Genomic Encyclopedia of Bacterial and Archaeal Type Strains, Phase III: the genomes of soil and plant-associated and newly described type strains.</title>
        <authorList>
            <person name="Whitman W.B."/>
            <person name="Woyke T."/>
            <person name="Klenk H.P."/>
            <person name="Zhou Y."/>
            <person name="Lilburn T.G."/>
            <person name="Beck B.J."/>
            <person name="De Vos P."/>
            <person name="Vandamme P."/>
            <person name="Eisen J.A."/>
            <person name="Garrity G."/>
            <person name="Hugenholtz P."/>
            <person name="Kyrpides N.C."/>
        </authorList>
    </citation>
    <scope>NUCLEOTIDE SEQUENCE [LARGE SCALE GENOMIC DNA]</scope>
    <source>
        <strain evidence="7 8">CECT 7306</strain>
    </source>
</reference>
<comment type="subcellular location">
    <subcellularLocation>
        <location evidence="1">Endomembrane system</location>
        <topology evidence="1">Multi-pass membrane protein</topology>
    </subcellularLocation>
</comment>
<comment type="caution">
    <text evidence="7">The sequence shown here is derived from an EMBL/GenBank/DDBJ whole genome shotgun (WGS) entry which is preliminary data.</text>
</comment>
<evidence type="ECO:0000256" key="5">
    <source>
        <dbReference type="SAM" id="MobiDB-lite"/>
    </source>
</evidence>
<dbReference type="AlphaFoldDB" id="A0A3N1G8S2"/>
<keyword evidence="4" id="KW-0472">Membrane</keyword>
<evidence type="ECO:0000256" key="1">
    <source>
        <dbReference type="ARBA" id="ARBA00004127"/>
    </source>
</evidence>
<gene>
    <name evidence="7" type="ORF">EDC03_3278</name>
</gene>